<evidence type="ECO:0000256" key="2">
    <source>
        <dbReference type="PIRSR" id="PIRSR637460-2"/>
    </source>
</evidence>
<dbReference type="AlphaFoldDB" id="H5TNZ2"/>
<dbReference type="PANTHER" id="PTHR37981">
    <property type="entry name" value="LIPASE 2"/>
    <property type="match status" value="1"/>
</dbReference>
<organism evidence="4 5">
    <name type="scientific">Gordonia otitidis (strain DSM 44809 / CCUG 52243 / JCM 12355 / NBRC 100426 / IFM 10032)</name>
    <dbReference type="NCBI Taxonomy" id="1108044"/>
    <lineage>
        <taxon>Bacteria</taxon>
        <taxon>Bacillati</taxon>
        <taxon>Actinomycetota</taxon>
        <taxon>Actinomycetes</taxon>
        <taxon>Mycobacteriales</taxon>
        <taxon>Gordoniaceae</taxon>
        <taxon>Gordonia</taxon>
    </lineage>
</organism>
<dbReference type="STRING" id="1108044.GOOTI_145_00190"/>
<dbReference type="InterPro" id="IPR037460">
    <property type="entry name" value="SEST-like"/>
</dbReference>
<accession>H5TNZ2</accession>
<feature type="domain" description="SGNH hydrolase-type esterase" evidence="3">
    <location>
        <begin position="59"/>
        <end position="291"/>
    </location>
</feature>
<sequence>MQHGELTSSRLPRRPFATIALVLLIAAALLGTGGFASPSAEAAPASATPVRYSGGTYVALGDSRASGGFFTPTPGYFGGCKRSALNYPTVVAALTLPRRFVDVSCAGALSEQLYRVGQQTSGGYKPPQVWSVPSDAQLVTVSIGGNDMAWGSIVGPCGIQPLGDRHCRSNRALAALANRRISIMEDAVTTALAAVRRKAPRAQIVVVGIGGFMGTHGCWPLVPISDPDVRWLNGVFVQANRALARATAKVDGRFVDVNRASAGHDPCSLASWYESSLSNRIAYPYHLNKAGSIGVATLVNAAIRR</sequence>
<evidence type="ECO:0000313" key="5">
    <source>
        <dbReference type="Proteomes" id="UP000005038"/>
    </source>
</evidence>
<dbReference type="GO" id="GO:0006629">
    <property type="term" value="P:lipid metabolic process"/>
    <property type="evidence" value="ECO:0007669"/>
    <property type="project" value="TreeGrafter"/>
</dbReference>
<name>H5TNZ2_GORO1</name>
<feature type="active site" description="Nucleophile" evidence="1">
    <location>
        <position position="63"/>
    </location>
</feature>
<feature type="disulfide bond" evidence="2">
    <location>
        <begin position="157"/>
        <end position="167"/>
    </location>
</feature>
<keyword evidence="5" id="KW-1185">Reference proteome</keyword>
<dbReference type="SUPFAM" id="SSF52266">
    <property type="entry name" value="SGNH hydrolase"/>
    <property type="match status" value="1"/>
</dbReference>
<comment type="caution">
    <text evidence="4">The sequence shown here is derived from an EMBL/GenBank/DDBJ whole genome shotgun (WGS) entry which is preliminary data.</text>
</comment>
<dbReference type="GO" id="GO:0016788">
    <property type="term" value="F:hydrolase activity, acting on ester bonds"/>
    <property type="evidence" value="ECO:0007669"/>
    <property type="project" value="InterPro"/>
</dbReference>
<keyword evidence="2" id="KW-1015">Disulfide bond</keyword>
<dbReference type="Gene3D" id="3.40.50.1110">
    <property type="entry name" value="SGNH hydrolase"/>
    <property type="match status" value="1"/>
</dbReference>
<dbReference type="EMBL" id="BAFB01000145">
    <property type="protein sequence ID" value="GAB35200.1"/>
    <property type="molecule type" value="Genomic_DNA"/>
</dbReference>
<evidence type="ECO:0000256" key="1">
    <source>
        <dbReference type="PIRSR" id="PIRSR637460-1"/>
    </source>
</evidence>
<protein>
    <submittedName>
        <fullName evidence="4">Esterase</fullName>
    </submittedName>
</protein>
<dbReference type="Proteomes" id="UP000005038">
    <property type="component" value="Unassembled WGS sequence"/>
</dbReference>
<dbReference type="RefSeq" id="WP_007239424.1">
    <property type="nucleotide sequence ID" value="NZ_BAFB01000145.1"/>
</dbReference>
<reference evidence="4" key="1">
    <citation type="submission" date="2012-02" db="EMBL/GenBank/DDBJ databases">
        <title>Whole genome shotgun sequence of Gordonia otitidis NBRC 100426.</title>
        <authorList>
            <person name="Yoshida I."/>
            <person name="Hosoyama A."/>
            <person name="Tsuchikane K."/>
            <person name="Katsumata H."/>
            <person name="Yamazaki S."/>
            <person name="Fujita N."/>
        </authorList>
    </citation>
    <scope>NUCLEOTIDE SEQUENCE [LARGE SCALE GENOMIC DNA]</scope>
    <source>
        <strain evidence="4">NBRC 100426</strain>
    </source>
</reference>
<feature type="disulfide bond" evidence="2">
    <location>
        <begin position="80"/>
        <end position="105"/>
    </location>
</feature>
<dbReference type="InterPro" id="IPR013830">
    <property type="entry name" value="SGNH_hydro"/>
</dbReference>
<feature type="disulfide bond" evidence="2">
    <location>
        <begin position="218"/>
        <end position="267"/>
    </location>
</feature>
<dbReference type="PANTHER" id="PTHR37981:SF1">
    <property type="entry name" value="SGNH HYDROLASE-TYPE ESTERASE DOMAIN-CONTAINING PROTEIN"/>
    <property type="match status" value="1"/>
</dbReference>
<dbReference type="InterPro" id="IPR036514">
    <property type="entry name" value="SGNH_hydro_sf"/>
</dbReference>
<feature type="active site" evidence="1">
    <location>
        <position position="286"/>
    </location>
</feature>
<evidence type="ECO:0000259" key="3">
    <source>
        <dbReference type="Pfam" id="PF13472"/>
    </source>
</evidence>
<proteinExistence type="predicted"/>
<gene>
    <name evidence="4" type="ORF">GOOTI_145_00190</name>
</gene>
<evidence type="ECO:0000313" key="4">
    <source>
        <dbReference type="EMBL" id="GAB35200.1"/>
    </source>
</evidence>
<dbReference type="CDD" id="cd01823">
    <property type="entry name" value="SEST_like"/>
    <property type="match status" value="1"/>
</dbReference>
<dbReference type="Pfam" id="PF13472">
    <property type="entry name" value="Lipase_GDSL_2"/>
    <property type="match status" value="1"/>
</dbReference>